<gene>
    <name evidence="1" type="ORF">S12H4_07028</name>
</gene>
<dbReference type="EMBL" id="BARW01002545">
    <property type="protein sequence ID" value="GAI71948.1"/>
    <property type="molecule type" value="Genomic_DNA"/>
</dbReference>
<feature type="non-terminal residue" evidence="1">
    <location>
        <position position="1"/>
    </location>
</feature>
<accession>X1QUL7</accession>
<dbReference type="AlphaFoldDB" id="X1QUL7"/>
<sequence length="36" mass="4041">SPSQPDEDAVAELVNLLAVSGDKREHYQPSFFDYSE</sequence>
<organism evidence="1">
    <name type="scientific">marine sediment metagenome</name>
    <dbReference type="NCBI Taxonomy" id="412755"/>
    <lineage>
        <taxon>unclassified sequences</taxon>
        <taxon>metagenomes</taxon>
        <taxon>ecological metagenomes</taxon>
    </lineage>
</organism>
<protein>
    <submittedName>
        <fullName evidence="1">Uncharacterized protein</fullName>
    </submittedName>
</protein>
<name>X1QUL7_9ZZZZ</name>
<reference evidence="1" key="1">
    <citation type="journal article" date="2014" name="Front. Microbiol.">
        <title>High frequency of phylogenetically diverse reductive dehalogenase-homologous genes in deep subseafloor sedimentary metagenomes.</title>
        <authorList>
            <person name="Kawai M."/>
            <person name="Futagami T."/>
            <person name="Toyoda A."/>
            <person name="Takaki Y."/>
            <person name="Nishi S."/>
            <person name="Hori S."/>
            <person name="Arai W."/>
            <person name="Tsubouchi T."/>
            <person name="Morono Y."/>
            <person name="Uchiyama I."/>
            <person name="Ito T."/>
            <person name="Fujiyama A."/>
            <person name="Inagaki F."/>
            <person name="Takami H."/>
        </authorList>
    </citation>
    <scope>NUCLEOTIDE SEQUENCE</scope>
    <source>
        <strain evidence="1">Expedition CK06-06</strain>
    </source>
</reference>
<comment type="caution">
    <text evidence="1">The sequence shown here is derived from an EMBL/GenBank/DDBJ whole genome shotgun (WGS) entry which is preliminary data.</text>
</comment>
<proteinExistence type="predicted"/>
<evidence type="ECO:0000313" key="1">
    <source>
        <dbReference type="EMBL" id="GAI71948.1"/>
    </source>
</evidence>